<keyword evidence="5" id="KW-1185">Reference proteome</keyword>
<dbReference type="CDD" id="cd06420">
    <property type="entry name" value="GT2_Chondriotin_Pol_N"/>
    <property type="match status" value="1"/>
</dbReference>
<dbReference type="InterPro" id="IPR029044">
    <property type="entry name" value="Nucleotide-diphossugar_trans"/>
</dbReference>
<name>A0ABU1ZIA7_9BURK</name>
<dbReference type="EMBL" id="JAVDXO010000001">
    <property type="protein sequence ID" value="MDR7305267.1"/>
    <property type="molecule type" value="Genomic_DNA"/>
</dbReference>
<dbReference type="InterPro" id="IPR027791">
    <property type="entry name" value="Galactosyl_T_C"/>
</dbReference>
<organism evidence="4 5">
    <name type="scientific">Rhodoferax saidenbachensis</name>
    <dbReference type="NCBI Taxonomy" id="1484693"/>
    <lineage>
        <taxon>Bacteria</taxon>
        <taxon>Pseudomonadati</taxon>
        <taxon>Pseudomonadota</taxon>
        <taxon>Betaproteobacteria</taxon>
        <taxon>Burkholderiales</taxon>
        <taxon>Comamonadaceae</taxon>
        <taxon>Rhodoferax</taxon>
    </lineage>
</organism>
<keyword evidence="1" id="KW-0808">Transferase</keyword>
<dbReference type="Pfam" id="PF00535">
    <property type="entry name" value="Glycos_transf_2"/>
    <property type="match status" value="1"/>
</dbReference>
<reference evidence="4 5" key="1">
    <citation type="submission" date="2023-07" db="EMBL/GenBank/DDBJ databases">
        <title>Sorghum-associated microbial communities from plants grown in Nebraska, USA.</title>
        <authorList>
            <person name="Schachtman D."/>
        </authorList>
    </citation>
    <scope>NUCLEOTIDE SEQUENCE [LARGE SCALE GENOMIC DNA]</scope>
    <source>
        <strain evidence="4 5">BE308</strain>
    </source>
</reference>
<dbReference type="RefSeq" id="WP_310339246.1">
    <property type="nucleotide sequence ID" value="NZ_JAVDXO010000001.1"/>
</dbReference>
<feature type="domain" description="Glycosyltransferase 2-like" evidence="2">
    <location>
        <begin position="37"/>
        <end position="141"/>
    </location>
</feature>
<feature type="domain" description="Galactosyltransferase C-terminal" evidence="3">
    <location>
        <begin position="208"/>
        <end position="252"/>
    </location>
</feature>
<accession>A0ABU1ZIA7</accession>
<dbReference type="PANTHER" id="PTHR43685">
    <property type="entry name" value="GLYCOSYLTRANSFERASE"/>
    <property type="match status" value="1"/>
</dbReference>
<evidence type="ECO:0000256" key="1">
    <source>
        <dbReference type="ARBA" id="ARBA00022679"/>
    </source>
</evidence>
<dbReference type="InterPro" id="IPR050834">
    <property type="entry name" value="Glycosyltransf_2"/>
</dbReference>
<dbReference type="InterPro" id="IPR001173">
    <property type="entry name" value="Glyco_trans_2-like"/>
</dbReference>
<sequence>MNFRSKSRSQSRLKVPFDTLREGGLVYSKMLFPELISVVITTYNRSDALSLVLAGLARQTDQQFEVVIADDGSQPEHVVAIAAAAEAMQFPVTHVWHPDVGFTAAQVRNLGVAAARGAYLVLLDGDCVPEVDFIARHRQLQETGYFINGSRVLLSRPFTDGLLCGGEMPVGRTFGYWLTRRWAGDASKLTGALRLPDLGLRRQTTFVWKGIRSCNMAVWRVDYEAVNGFDETFVGWGHEDADFVLRLHNAGLVRKNGFCATEVYHLWHPESDRGREGVNADKVRERQKTGQVRATVGYQESLAASNTVIRSWG</sequence>
<evidence type="ECO:0000313" key="4">
    <source>
        <dbReference type="EMBL" id="MDR7305267.1"/>
    </source>
</evidence>
<dbReference type="Gene3D" id="3.90.550.10">
    <property type="entry name" value="Spore Coat Polysaccharide Biosynthesis Protein SpsA, Chain A"/>
    <property type="match status" value="1"/>
</dbReference>
<comment type="caution">
    <text evidence="4">The sequence shown here is derived from an EMBL/GenBank/DDBJ whole genome shotgun (WGS) entry which is preliminary data.</text>
</comment>
<evidence type="ECO:0000259" key="2">
    <source>
        <dbReference type="Pfam" id="PF00535"/>
    </source>
</evidence>
<evidence type="ECO:0000259" key="3">
    <source>
        <dbReference type="Pfam" id="PF02709"/>
    </source>
</evidence>
<gene>
    <name evidence="4" type="ORF">J2X15_000533</name>
</gene>
<dbReference type="PANTHER" id="PTHR43685:SF3">
    <property type="entry name" value="SLR2126 PROTEIN"/>
    <property type="match status" value="1"/>
</dbReference>
<dbReference type="Pfam" id="PF02709">
    <property type="entry name" value="Glyco_transf_7C"/>
    <property type="match status" value="1"/>
</dbReference>
<evidence type="ECO:0000313" key="5">
    <source>
        <dbReference type="Proteomes" id="UP001268089"/>
    </source>
</evidence>
<proteinExistence type="predicted"/>
<dbReference type="Proteomes" id="UP001268089">
    <property type="component" value="Unassembled WGS sequence"/>
</dbReference>
<dbReference type="SUPFAM" id="SSF53448">
    <property type="entry name" value="Nucleotide-diphospho-sugar transferases"/>
    <property type="match status" value="1"/>
</dbReference>
<protein>
    <submittedName>
        <fullName evidence="4">Glycosyltransferase involved in cell wall biosynthesis</fullName>
    </submittedName>
</protein>